<evidence type="ECO:0000256" key="6">
    <source>
        <dbReference type="ARBA" id="ARBA00022556"/>
    </source>
</evidence>
<dbReference type="InterPro" id="IPR004463">
    <property type="entry name" value="UDP-acyl_GlcNac_deAcase"/>
</dbReference>
<dbReference type="InterPro" id="IPR011334">
    <property type="entry name" value="UDP-acyl_GlcNac_deAcase_C"/>
</dbReference>
<dbReference type="EC" id="3.5.1.108" evidence="4 12"/>
<reference evidence="13 14" key="1">
    <citation type="submission" date="2019-03" db="EMBL/GenBank/DDBJ databases">
        <title>Genomic Encyclopedia of Type Strains, Phase IV (KMG-IV): sequencing the most valuable type-strain genomes for metagenomic binning, comparative biology and taxonomic classification.</title>
        <authorList>
            <person name="Goeker M."/>
        </authorList>
    </citation>
    <scope>NUCLEOTIDE SEQUENCE [LARGE SCALE GENOMIC DNA]</scope>
    <source>
        <strain evidence="13 14">DSM 100048</strain>
    </source>
</reference>
<evidence type="ECO:0000256" key="2">
    <source>
        <dbReference type="ARBA" id="ARBA00002923"/>
    </source>
</evidence>
<evidence type="ECO:0000256" key="1">
    <source>
        <dbReference type="ARBA" id="ARBA00001947"/>
    </source>
</evidence>
<accession>A0A4R3V0Z2</accession>
<feature type="active site" description="Proton donor" evidence="12">
    <location>
        <position position="278"/>
    </location>
</feature>
<dbReference type="GO" id="GO:0103117">
    <property type="term" value="F:UDP-3-O-acyl-N-acetylglucosamine deacetylase activity"/>
    <property type="evidence" value="ECO:0007669"/>
    <property type="project" value="UniProtKB-UniRule"/>
</dbReference>
<name>A0A4R3V0Z2_9BURK</name>
<proteinExistence type="inferred from homology"/>
<keyword evidence="10 12" id="KW-0443">Lipid metabolism</keyword>
<evidence type="ECO:0000256" key="11">
    <source>
        <dbReference type="ARBA" id="ARBA00024535"/>
    </source>
</evidence>
<keyword evidence="14" id="KW-1185">Reference proteome</keyword>
<evidence type="ECO:0000256" key="10">
    <source>
        <dbReference type="ARBA" id="ARBA00023098"/>
    </source>
</evidence>
<comment type="catalytic activity">
    <reaction evidence="11 12">
        <text>a UDP-3-O-[(3R)-3-hydroxyacyl]-N-acetyl-alpha-D-glucosamine + H2O = a UDP-3-O-[(3R)-3-hydroxyacyl]-alpha-D-glucosamine + acetate</text>
        <dbReference type="Rhea" id="RHEA:67816"/>
        <dbReference type="ChEBI" id="CHEBI:15377"/>
        <dbReference type="ChEBI" id="CHEBI:30089"/>
        <dbReference type="ChEBI" id="CHEBI:137740"/>
        <dbReference type="ChEBI" id="CHEBI:173225"/>
        <dbReference type="EC" id="3.5.1.108"/>
    </reaction>
</comment>
<comment type="similarity">
    <text evidence="12">Belongs to the LpxC family.</text>
</comment>
<keyword evidence="5 12" id="KW-0444">Lipid biosynthesis</keyword>
<dbReference type="InterPro" id="IPR015870">
    <property type="entry name" value="UDP-acyl_N-AcGlcN_deAcase_N"/>
</dbReference>
<evidence type="ECO:0000256" key="9">
    <source>
        <dbReference type="ARBA" id="ARBA00022833"/>
    </source>
</evidence>
<comment type="function">
    <text evidence="2 12">Catalyzes the hydrolysis of UDP-3-O-myristoyl-N-acetylglucosamine to form UDP-3-O-myristoylglucosamine and acetate, the committed step in lipid A biosynthesis.</text>
</comment>
<dbReference type="SUPFAM" id="SSF54211">
    <property type="entry name" value="Ribosomal protein S5 domain 2-like"/>
    <property type="match status" value="2"/>
</dbReference>
<comment type="caution">
    <text evidence="13">The sequence shown here is derived from an EMBL/GenBank/DDBJ whole genome shotgun (WGS) entry which is preliminary data.</text>
</comment>
<dbReference type="Gene3D" id="3.30.1700.10">
    <property type="entry name" value="lpxc deacetylase, domain 2"/>
    <property type="match status" value="1"/>
</dbReference>
<dbReference type="Gene3D" id="3.30.230.20">
    <property type="entry name" value="lpxc deacetylase, domain 1"/>
    <property type="match status" value="1"/>
</dbReference>
<dbReference type="PANTHER" id="PTHR33694:SF1">
    <property type="entry name" value="UDP-3-O-ACYL-N-ACETYLGLUCOSAMINE DEACETYLASE 1, MITOCHONDRIAL-RELATED"/>
    <property type="match status" value="1"/>
</dbReference>
<dbReference type="GO" id="GO:0046872">
    <property type="term" value="F:metal ion binding"/>
    <property type="evidence" value="ECO:0007669"/>
    <property type="project" value="UniProtKB-KW"/>
</dbReference>
<dbReference type="GO" id="GO:0009245">
    <property type="term" value="P:lipid A biosynthetic process"/>
    <property type="evidence" value="ECO:0007669"/>
    <property type="project" value="UniProtKB-UniRule"/>
</dbReference>
<protein>
    <recommendedName>
        <fullName evidence="4 12">UDP-3-O-acyl-N-acetylglucosamine deacetylase</fullName>
        <shortName evidence="12">UDP-3-O-acyl-GlcNAc deacetylase</shortName>
        <ecNumber evidence="4 12">3.5.1.108</ecNumber>
    </recommendedName>
    <alternativeName>
        <fullName evidence="12">UDP-3-O-[R-3-hydroxymyristoyl]-N-acetylglucosamine deacetylase</fullName>
    </alternativeName>
</protein>
<evidence type="ECO:0000256" key="5">
    <source>
        <dbReference type="ARBA" id="ARBA00022516"/>
    </source>
</evidence>
<evidence type="ECO:0000256" key="7">
    <source>
        <dbReference type="ARBA" id="ARBA00022723"/>
    </source>
</evidence>
<evidence type="ECO:0000256" key="8">
    <source>
        <dbReference type="ARBA" id="ARBA00022801"/>
    </source>
</evidence>
<comment type="pathway">
    <text evidence="3 12">Glycolipid biosynthesis; lipid IV(A) biosynthesis; lipid IV(A) from (3R)-3-hydroxytetradecanoyl-[acyl-carrier-protein] and UDP-N-acetyl-alpha-D-glucosamine: step 2/6.</text>
</comment>
<dbReference type="Pfam" id="PF03331">
    <property type="entry name" value="LpxC"/>
    <property type="match status" value="1"/>
</dbReference>
<dbReference type="UniPathway" id="UPA00359">
    <property type="reaction ID" value="UER00478"/>
</dbReference>
<sequence>MAGATLIRQNMLRQRTIQRSISTKGVGLHSGRRVDITLRPAAPDTGIVFHRVDLPEVVDLPAQANQVGDTRMASVLQQGNVRVSTVEHLMSALAGLGIDNLHIDLTAEEVPIMDGSAGTFVYLLRSAGLQEQAAPKKFLRVLKTVEVREGEGDALKWARLEPYDGYAFSFSIDFHHPAIDSTANFAEVDFATDSYVKTIARARTFGFASEVEALRAAGLARGGSLDNAIVMDEYRVLNSDGLRYEDEFVKHKILDAIGDLYLIGKPLVARYVACKSGHALNNKLARELLARQDAWEIVSYESAATAPKAFGQEWKFA</sequence>
<evidence type="ECO:0000256" key="4">
    <source>
        <dbReference type="ARBA" id="ARBA00012745"/>
    </source>
</evidence>
<gene>
    <name evidence="12" type="primary">lpxC</name>
    <name evidence="13" type="ORF">EV686_10631</name>
</gene>
<keyword evidence="8 12" id="KW-0378">Hydrolase</keyword>
<keyword evidence="9 12" id="KW-0862">Zinc</keyword>
<dbReference type="NCBIfam" id="TIGR00325">
    <property type="entry name" value="lpxC"/>
    <property type="match status" value="1"/>
</dbReference>
<dbReference type="HAMAP" id="MF_00388">
    <property type="entry name" value="LpxC"/>
    <property type="match status" value="1"/>
</dbReference>
<feature type="binding site" evidence="12">
    <location>
        <position position="88"/>
    </location>
    <ligand>
        <name>Zn(2+)</name>
        <dbReference type="ChEBI" id="CHEBI:29105"/>
    </ligand>
</feature>
<dbReference type="Proteomes" id="UP000294692">
    <property type="component" value="Unassembled WGS sequence"/>
</dbReference>
<comment type="cofactor">
    <cofactor evidence="1 12">
        <name>Zn(2+)</name>
        <dbReference type="ChEBI" id="CHEBI:29105"/>
    </cofactor>
</comment>
<organism evidence="13 14">
    <name type="scientific">Paracandidimonas soli</name>
    <dbReference type="NCBI Taxonomy" id="1917182"/>
    <lineage>
        <taxon>Bacteria</taxon>
        <taxon>Pseudomonadati</taxon>
        <taxon>Pseudomonadota</taxon>
        <taxon>Betaproteobacteria</taxon>
        <taxon>Burkholderiales</taxon>
        <taxon>Alcaligenaceae</taxon>
        <taxon>Paracandidimonas</taxon>
    </lineage>
</organism>
<evidence type="ECO:0000313" key="13">
    <source>
        <dbReference type="EMBL" id="TCU97152.1"/>
    </source>
</evidence>
<evidence type="ECO:0000256" key="12">
    <source>
        <dbReference type="HAMAP-Rule" id="MF_00388"/>
    </source>
</evidence>
<keyword evidence="6 12" id="KW-0441">Lipid A biosynthesis</keyword>
<dbReference type="PANTHER" id="PTHR33694">
    <property type="entry name" value="UDP-3-O-ACYL-N-ACETYLGLUCOSAMINE DEACETYLASE 1, MITOCHONDRIAL-RELATED"/>
    <property type="match status" value="1"/>
</dbReference>
<feature type="binding site" evidence="12">
    <location>
        <position position="251"/>
    </location>
    <ligand>
        <name>Zn(2+)</name>
        <dbReference type="ChEBI" id="CHEBI:29105"/>
    </ligand>
</feature>
<dbReference type="GO" id="GO:0016020">
    <property type="term" value="C:membrane"/>
    <property type="evidence" value="ECO:0007669"/>
    <property type="project" value="GOC"/>
</dbReference>
<evidence type="ECO:0000313" key="14">
    <source>
        <dbReference type="Proteomes" id="UP000294692"/>
    </source>
</evidence>
<keyword evidence="7 12" id="KW-0479">Metal-binding</keyword>
<dbReference type="InterPro" id="IPR020568">
    <property type="entry name" value="Ribosomal_Su5_D2-typ_SF"/>
</dbReference>
<feature type="binding site" evidence="12">
    <location>
        <position position="255"/>
    </location>
    <ligand>
        <name>Zn(2+)</name>
        <dbReference type="ChEBI" id="CHEBI:29105"/>
    </ligand>
</feature>
<evidence type="ECO:0000256" key="3">
    <source>
        <dbReference type="ARBA" id="ARBA00005002"/>
    </source>
</evidence>
<dbReference type="AlphaFoldDB" id="A0A4R3V0Z2"/>
<dbReference type="EMBL" id="SMBX01000006">
    <property type="protein sequence ID" value="TCU97152.1"/>
    <property type="molecule type" value="Genomic_DNA"/>
</dbReference>